<dbReference type="AlphaFoldDB" id="A0A392VCB6"/>
<comment type="caution">
    <text evidence="1">The sequence shown here is derived from an EMBL/GenBank/DDBJ whole genome shotgun (WGS) entry which is preliminary data.</text>
</comment>
<organism evidence="1 2">
    <name type="scientific">Trifolium medium</name>
    <dbReference type="NCBI Taxonomy" id="97028"/>
    <lineage>
        <taxon>Eukaryota</taxon>
        <taxon>Viridiplantae</taxon>
        <taxon>Streptophyta</taxon>
        <taxon>Embryophyta</taxon>
        <taxon>Tracheophyta</taxon>
        <taxon>Spermatophyta</taxon>
        <taxon>Magnoliopsida</taxon>
        <taxon>eudicotyledons</taxon>
        <taxon>Gunneridae</taxon>
        <taxon>Pentapetalae</taxon>
        <taxon>rosids</taxon>
        <taxon>fabids</taxon>
        <taxon>Fabales</taxon>
        <taxon>Fabaceae</taxon>
        <taxon>Papilionoideae</taxon>
        <taxon>50 kb inversion clade</taxon>
        <taxon>NPAAA clade</taxon>
        <taxon>Hologalegina</taxon>
        <taxon>IRL clade</taxon>
        <taxon>Trifolieae</taxon>
        <taxon>Trifolium</taxon>
    </lineage>
</organism>
<protein>
    <submittedName>
        <fullName evidence="1">Uncharacterized protein</fullName>
    </submittedName>
</protein>
<proteinExistence type="predicted"/>
<evidence type="ECO:0000313" key="1">
    <source>
        <dbReference type="EMBL" id="MCI85063.1"/>
    </source>
</evidence>
<evidence type="ECO:0000313" key="2">
    <source>
        <dbReference type="Proteomes" id="UP000265520"/>
    </source>
</evidence>
<dbReference type="EMBL" id="LXQA011106072">
    <property type="protein sequence ID" value="MCI85063.1"/>
    <property type="molecule type" value="Genomic_DNA"/>
</dbReference>
<sequence>MEVTGGINVIASGGGGEVRRGVELEGFWTGMRETALKLKAVDVTEAVNCGAT</sequence>
<reference evidence="1 2" key="1">
    <citation type="journal article" date="2018" name="Front. Plant Sci.">
        <title>Red Clover (Trifolium pratense) and Zigzag Clover (T. medium) - A Picture of Genomic Similarities and Differences.</title>
        <authorList>
            <person name="Dluhosova J."/>
            <person name="Istvanek J."/>
            <person name="Nedelnik J."/>
            <person name="Repkova J."/>
        </authorList>
    </citation>
    <scope>NUCLEOTIDE SEQUENCE [LARGE SCALE GENOMIC DNA]</scope>
    <source>
        <strain evidence="2">cv. 10/8</strain>
        <tissue evidence="1">Leaf</tissue>
    </source>
</reference>
<keyword evidence="2" id="KW-1185">Reference proteome</keyword>
<accession>A0A392VCB6</accession>
<dbReference type="Proteomes" id="UP000265520">
    <property type="component" value="Unassembled WGS sequence"/>
</dbReference>
<feature type="non-terminal residue" evidence="1">
    <location>
        <position position="52"/>
    </location>
</feature>
<name>A0A392VCB6_9FABA</name>